<evidence type="ECO:0000313" key="4">
    <source>
        <dbReference type="Proteomes" id="UP001152300"/>
    </source>
</evidence>
<feature type="compositionally biased region" description="Basic and acidic residues" evidence="1">
    <location>
        <begin position="282"/>
        <end position="297"/>
    </location>
</feature>
<feature type="compositionally biased region" description="Low complexity" evidence="1">
    <location>
        <begin position="204"/>
        <end position="216"/>
    </location>
</feature>
<feature type="compositionally biased region" description="Polar residues" evidence="1">
    <location>
        <begin position="587"/>
        <end position="597"/>
    </location>
</feature>
<reference evidence="3" key="1">
    <citation type="submission" date="2022-11" db="EMBL/GenBank/DDBJ databases">
        <title>Genome Resource of Sclerotinia nivalis Strain SnTB1, a Plant Pathogen Isolated from American Ginseng.</title>
        <authorList>
            <person name="Fan S."/>
        </authorList>
    </citation>
    <scope>NUCLEOTIDE SEQUENCE</scope>
    <source>
        <strain evidence="3">SnTB1</strain>
    </source>
</reference>
<accession>A0A9X0AEN6</accession>
<dbReference type="EMBL" id="JAPEIS010000011">
    <property type="protein sequence ID" value="KAJ8061439.1"/>
    <property type="molecule type" value="Genomic_DNA"/>
</dbReference>
<feature type="compositionally biased region" description="Polar residues" evidence="1">
    <location>
        <begin position="701"/>
        <end position="710"/>
    </location>
</feature>
<evidence type="ECO:0000256" key="1">
    <source>
        <dbReference type="SAM" id="MobiDB-lite"/>
    </source>
</evidence>
<comment type="caution">
    <text evidence="3">The sequence shown here is derived from an EMBL/GenBank/DDBJ whole genome shotgun (WGS) entry which is preliminary data.</text>
</comment>
<name>A0A9X0AEN6_9HELO</name>
<feature type="compositionally biased region" description="Polar residues" evidence="1">
    <location>
        <begin position="193"/>
        <end position="203"/>
    </location>
</feature>
<evidence type="ECO:0000313" key="3">
    <source>
        <dbReference type="EMBL" id="KAJ8061439.1"/>
    </source>
</evidence>
<feature type="compositionally biased region" description="Polar residues" evidence="1">
    <location>
        <begin position="131"/>
        <end position="141"/>
    </location>
</feature>
<dbReference type="AlphaFoldDB" id="A0A9X0AEN6"/>
<dbReference type="Proteomes" id="UP001152300">
    <property type="component" value="Unassembled WGS sequence"/>
</dbReference>
<feature type="compositionally biased region" description="Low complexity" evidence="1">
    <location>
        <begin position="119"/>
        <end position="129"/>
    </location>
</feature>
<feature type="compositionally biased region" description="Low complexity" evidence="1">
    <location>
        <begin position="452"/>
        <end position="486"/>
    </location>
</feature>
<feature type="region of interest" description="Disordered" evidence="1">
    <location>
        <begin position="402"/>
        <end position="486"/>
    </location>
</feature>
<feature type="region of interest" description="Disordered" evidence="1">
    <location>
        <begin position="119"/>
        <end position="141"/>
    </location>
</feature>
<feature type="region of interest" description="Disordered" evidence="1">
    <location>
        <begin position="55"/>
        <end position="101"/>
    </location>
</feature>
<keyword evidence="2" id="KW-0812">Transmembrane</keyword>
<feature type="compositionally biased region" description="Low complexity" evidence="1">
    <location>
        <begin position="415"/>
        <end position="428"/>
    </location>
</feature>
<keyword evidence="2" id="KW-0472">Membrane</keyword>
<keyword evidence="4" id="KW-1185">Reference proteome</keyword>
<organism evidence="3 4">
    <name type="scientific">Sclerotinia nivalis</name>
    <dbReference type="NCBI Taxonomy" id="352851"/>
    <lineage>
        <taxon>Eukaryota</taxon>
        <taxon>Fungi</taxon>
        <taxon>Dikarya</taxon>
        <taxon>Ascomycota</taxon>
        <taxon>Pezizomycotina</taxon>
        <taxon>Leotiomycetes</taxon>
        <taxon>Helotiales</taxon>
        <taxon>Sclerotiniaceae</taxon>
        <taxon>Sclerotinia</taxon>
    </lineage>
</organism>
<feature type="compositionally biased region" description="Low complexity" evidence="1">
    <location>
        <begin position="351"/>
        <end position="364"/>
    </location>
</feature>
<evidence type="ECO:0000256" key="2">
    <source>
        <dbReference type="SAM" id="Phobius"/>
    </source>
</evidence>
<feature type="compositionally biased region" description="Basic and acidic residues" evidence="1">
    <location>
        <begin position="546"/>
        <end position="575"/>
    </location>
</feature>
<feature type="region of interest" description="Disordered" evidence="1">
    <location>
        <begin position="272"/>
        <end position="376"/>
    </location>
</feature>
<feature type="transmembrane region" description="Helical" evidence="2">
    <location>
        <begin position="145"/>
        <end position="169"/>
    </location>
</feature>
<gene>
    <name evidence="3" type="ORF">OCU04_009259</name>
</gene>
<protein>
    <submittedName>
        <fullName evidence="3">Uncharacterized protein</fullName>
    </submittedName>
</protein>
<feature type="region of interest" description="Disordered" evidence="1">
    <location>
        <begin position="234"/>
        <end position="258"/>
    </location>
</feature>
<sequence length="728" mass="77458">MYLNVDIGTFNQSLVIRDSRECASGQKWYVCTANNFRGCCSVDACSVSECPDSSTAAVGASSSSTTSSKSSSSTSTETTSSSATSTTSSQTTESSQITLQTPSPSTILLTTTVSHSVITTHTPSSSPTILAESTSQPASSNSTPIIAGAIVGGIALICFAMAAFCCFRFRQKKKQDRERMFAESESPDPETIQFYTTTGKTLQTPSSTRTSRSPSGGFSGLGGLGLGDVFASFSRKTRSSSTSPPSTSPPGGPSMTESQISAPIHLMHPMHIVHPTPIPESPEDHEHDKPLSSDPEKSSITPPPESLHPAFHVLPGTSSRPAYRPGLGFTINELDGRETGRRSGSIGGSIGARSEGMSMSGSEGIVSPMSTPNTNERVSSKGFSAMGTPPFNLIAPASSMNIPQGYGHEHGHGHGQVQGTWHSNTAPNNLPPNGPAPIQSQFNTQSYHRRNNSSTNNSNGGSSSPNPYTINQPQAQAQTQYAQQLAQARRTNATIVENPYQMYRDSREHQQNMGYQNALERAQAQDQGRSQGQVQSRVQRQMPAQKGKERERVSEGTDKNGQENEEGSGLKREISTHSIPIGLSLDAQPSASHPNPQKRNRETNPRDQNAQLQVHATLYGNHGGLPEPLHRRTQTQPSYIRTHTHSGSGSHSRSGPGPGSVSSIGNSASSPSPNPNPNHMRSMSSTKQWNHRIPVIGSGSGSENGKQQPGFTAPGFDFECRVVAPTPP</sequence>
<feature type="compositionally biased region" description="Low complexity" evidence="1">
    <location>
        <begin position="521"/>
        <end position="541"/>
    </location>
</feature>
<keyword evidence="2" id="KW-1133">Transmembrane helix</keyword>
<feature type="region of interest" description="Disordered" evidence="1">
    <location>
        <begin position="178"/>
        <end position="222"/>
    </location>
</feature>
<dbReference type="OrthoDB" id="5431298at2759"/>
<feature type="compositionally biased region" description="Low complexity" evidence="1">
    <location>
        <begin position="646"/>
        <end position="685"/>
    </location>
</feature>
<proteinExistence type="predicted"/>
<feature type="region of interest" description="Disordered" evidence="1">
    <location>
        <begin position="520"/>
        <end position="718"/>
    </location>
</feature>